<evidence type="ECO:0000313" key="5">
    <source>
        <dbReference type="EMBL" id="CUV02707.1"/>
    </source>
</evidence>
<evidence type="ECO:0000259" key="4">
    <source>
        <dbReference type="Pfam" id="PF03358"/>
    </source>
</evidence>
<evidence type="ECO:0000256" key="1">
    <source>
        <dbReference type="ARBA" id="ARBA00022630"/>
    </source>
</evidence>
<gene>
    <name evidence="5" type="ORF">MGWOODY_Clf1882</name>
</gene>
<dbReference type="PANTHER" id="PTHR43408:SF2">
    <property type="entry name" value="FMN REDUCTASE (NADPH)"/>
    <property type="match status" value="1"/>
</dbReference>
<dbReference type="InterPro" id="IPR005025">
    <property type="entry name" value="FMN_Rdtase-like_dom"/>
</dbReference>
<protein>
    <submittedName>
        <fullName evidence="5">FMN reductase</fullName>
        <ecNumber evidence="5">1.5.1.-</ecNumber>
    </submittedName>
</protein>
<dbReference type="AlphaFoldDB" id="A0A170QAB6"/>
<sequence length="192" mass="20234">MPTLLGIHGSVTSPGRLHQALERALEAASAHDPSVTTTLLHLGDHRISFADGRPADAYGDDTQNVLEQVTAADMYLIATPIFRASFTGALKNLLDHIAVEDMMGKACGLIGMGATDHHYLMVDTQLRPVLAWFGAHLVPGQVYLQSQHFQDGKLAEPKAIAGLEVLGRSVVSLHKSLSGSGESAGPPPLAAG</sequence>
<organism evidence="5">
    <name type="scientific">hydrothermal vent metagenome</name>
    <dbReference type="NCBI Taxonomy" id="652676"/>
    <lineage>
        <taxon>unclassified sequences</taxon>
        <taxon>metagenomes</taxon>
        <taxon>ecological metagenomes</taxon>
    </lineage>
</organism>
<keyword evidence="2" id="KW-0288">FMN</keyword>
<proteinExistence type="predicted"/>
<dbReference type="Gene3D" id="3.40.50.360">
    <property type="match status" value="1"/>
</dbReference>
<evidence type="ECO:0000256" key="2">
    <source>
        <dbReference type="ARBA" id="ARBA00022643"/>
    </source>
</evidence>
<dbReference type="GO" id="GO:0016491">
    <property type="term" value="F:oxidoreductase activity"/>
    <property type="evidence" value="ECO:0007669"/>
    <property type="project" value="UniProtKB-KW"/>
</dbReference>
<dbReference type="Pfam" id="PF03358">
    <property type="entry name" value="FMN_red"/>
    <property type="match status" value="1"/>
</dbReference>
<keyword evidence="3 5" id="KW-0560">Oxidoreductase</keyword>
<dbReference type="PANTHER" id="PTHR43408">
    <property type="entry name" value="FMN REDUCTASE (NADPH)"/>
    <property type="match status" value="1"/>
</dbReference>
<accession>A0A170QAB6</accession>
<dbReference type="EMBL" id="FAXA01000293">
    <property type="protein sequence ID" value="CUV02707.1"/>
    <property type="molecule type" value="Genomic_DNA"/>
</dbReference>
<dbReference type="EC" id="1.5.1.-" evidence="5"/>
<dbReference type="InterPro" id="IPR051814">
    <property type="entry name" value="NAD(P)H-dep_FMN_reductase"/>
</dbReference>
<feature type="domain" description="NADPH-dependent FMN reductase-like" evidence="4">
    <location>
        <begin position="3"/>
        <end position="147"/>
    </location>
</feature>
<evidence type="ECO:0000256" key="3">
    <source>
        <dbReference type="ARBA" id="ARBA00023002"/>
    </source>
</evidence>
<keyword evidence="1" id="KW-0285">Flavoprotein</keyword>
<name>A0A170QAB6_9ZZZZ</name>
<reference evidence="5" key="1">
    <citation type="submission" date="2015-10" db="EMBL/GenBank/DDBJ databases">
        <authorList>
            <person name="Gilbert D.G."/>
        </authorList>
    </citation>
    <scope>NUCLEOTIDE SEQUENCE</scope>
</reference>
<dbReference type="SUPFAM" id="SSF52218">
    <property type="entry name" value="Flavoproteins"/>
    <property type="match status" value="1"/>
</dbReference>
<dbReference type="InterPro" id="IPR029039">
    <property type="entry name" value="Flavoprotein-like_sf"/>
</dbReference>